<dbReference type="Gene3D" id="1.10.510.10">
    <property type="entry name" value="Transferase(Phosphotransferase) domain 1"/>
    <property type="match status" value="1"/>
</dbReference>
<gene>
    <name evidence="12" type="ORF">HDC02849</name>
</gene>
<keyword evidence="6" id="KW-0418">Kinase</keyword>
<evidence type="ECO:0000256" key="1">
    <source>
        <dbReference type="ARBA" id="ARBA00010791"/>
    </source>
</evidence>
<organism evidence="12">
    <name type="scientific">Drosophila melanogaster</name>
    <name type="common">Fruit fly</name>
    <dbReference type="NCBI Taxonomy" id="7227"/>
    <lineage>
        <taxon>Eukaryota</taxon>
        <taxon>Metazoa</taxon>
        <taxon>Ecdysozoa</taxon>
        <taxon>Arthropoda</taxon>
        <taxon>Hexapoda</taxon>
        <taxon>Insecta</taxon>
        <taxon>Pterygota</taxon>
        <taxon>Neoptera</taxon>
        <taxon>Endopterygota</taxon>
        <taxon>Diptera</taxon>
        <taxon>Brachycera</taxon>
        <taxon>Muscomorpha</taxon>
        <taxon>Ephydroidea</taxon>
        <taxon>Drosophilidae</taxon>
        <taxon>Drosophila</taxon>
        <taxon>Sophophora</taxon>
    </lineage>
</organism>
<feature type="region of interest" description="Disordered" evidence="10">
    <location>
        <begin position="41"/>
        <end position="62"/>
    </location>
</feature>
<dbReference type="GO" id="GO:0004674">
    <property type="term" value="F:protein serine/threonine kinase activity"/>
    <property type="evidence" value="ECO:0007669"/>
    <property type="project" value="UniProtKB-KW"/>
</dbReference>
<dbReference type="SMART" id="SM00220">
    <property type="entry name" value="S_TKc"/>
    <property type="match status" value="1"/>
</dbReference>
<dbReference type="EMBL" id="BK003505">
    <property type="protein sequence ID" value="DAA03704.1"/>
    <property type="molecule type" value="Genomic_DNA"/>
</dbReference>
<feature type="compositionally biased region" description="Basic and acidic residues" evidence="10">
    <location>
        <begin position="41"/>
        <end position="51"/>
    </location>
</feature>
<dbReference type="GO" id="GO:0005524">
    <property type="term" value="F:ATP binding"/>
    <property type="evidence" value="ECO:0007669"/>
    <property type="project" value="UniProtKB-KW"/>
</dbReference>
<dbReference type="Pfam" id="PF00069">
    <property type="entry name" value="Pkinase"/>
    <property type="match status" value="2"/>
</dbReference>
<keyword evidence="5" id="KW-0547">Nucleotide-binding</keyword>
<evidence type="ECO:0000256" key="9">
    <source>
        <dbReference type="ARBA" id="ARBA00048679"/>
    </source>
</evidence>
<dbReference type="Gene3D" id="3.30.310.80">
    <property type="entry name" value="Kinase associated domain 1, KA1"/>
    <property type="match status" value="1"/>
</dbReference>
<dbReference type="InterPro" id="IPR011009">
    <property type="entry name" value="Kinase-like_dom_sf"/>
</dbReference>
<feature type="domain" description="Protein kinase" evidence="11">
    <location>
        <begin position="1"/>
        <end position="273"/>
    </location>
</feature>
<evidence type="ECO:0000256" key="4">
    <source>
        <dbReference type="ARBA" id="ARBA00022679"/>
    </source>
</evidence>
<proteinExistence type="inferred from homology"/>
<dbReference type="EC" id="2.7.11.1" evidence="2"/>
<dbReference type="ExpressionAtlas" id="Q6IHB1">
    <property type="expression patterns" value="baseline and differential"/>
</dbReference>
<keyword evidence="3" id="KW-0723">Serine/threonine-protein kinase</keyword>
<keyword evidence="7" id="KW-0067">ATP-binding</keyword>
<evidence type="ECO:0000256" key="8">
    <source>
        <dbReference type="ARBA" id="ARBA00047899"/>
    </source>
</evidence>
<dbReference type="OrthoDB" id="539158at2759"/>
<dbReference type="PANTHER" id="PTHR24346">
    <property type="entry name" value="MAP/MICROTUBULE AFFINITY-REGULATING KINASE"/>
    <property type="match status" value="1"/>
</dbReference>
<keyword evidence="4" id="KW-0808">Transferase</keyword>
<comment type="catalytic activity">
    <reaction evidence="8">
        <text>L-threonyl-[protein] + ATP = O-phospho-L-threonyl-[protein] + ADP + H(+)</text>
        <dbReference type="Rhea" id="RHEA:46608"/>
        <dbReference type="Rhea" id="RHEA-COMP:11060"/>
        <dbReference type="Rhea" id="RHEA-COMP:11605"/>
        <dbReference type="ChEBI" id="CHEBI:15378"/>
        <dbReference type="ChEBI" id="CHEBI:30013"/>
        <dbReference type="ChEBI" id="CHEBI:30616"/>
        <dbReference type="ChEBI" id="CHEBI:61977"/>
        <dbReference type="ChEBI" id="CHEBI:456216"/>
        <dbReference type="EC" id="2.7.11.1"/>
    </reaction>
</comment>
<comment type="similarity">
    <text evidence="1">Belongs to the protein kinase superfamily. CAMK Ser/Thr protein kinase family. NIM1 subfamily.</text>
</comment>
<evidence type="ECO:0000256" key="10">
    <source>
        <dbReference type="SAM" id="MobiDB-lite"/>
    </source>
</evidence>
<reference evidence="12" key="1">
    <citation type="journal article" date="2003" name="Genome Biol.">
        <title>An integrated gene annotation and transcriptional profiling approach towards the full gene content of the Drosophila genome.</title>
        <authorList>
            <person name="Hild M."/>
            <person name="Beckmann B."/>
            <person name="Haas S.A."/>
            <person name="Koch B."/>
            <person name="Solovyev V."/>
            <person name="Busold C."/>
            <person name="Fellenberg K."/>
            <person name="Boutros M."/>
            <person name="Vingron M."/>
            <person name="Sauer F."/>
            <person name="Hoheisel J.D."/>
            <person name="Paro R."/>
        </authorList>
    </citation>
    <scope>NUCLEOTIDE SEQUENCE</scope>
</reference>
<evidence type="ECO:0000259" key="11">
    <source>
        <dbReference type="PROSITE" id="PS50011"/>
    </source>
</evidence>
<evidence type="ECO:0000256" key="7">
    <source>
        <dbReference type="ARBA" id="ARBA00022840"/>
    </source>
</evidence>
<evidence type="ECO:0000313" key="12">
    <source>
        <dbReference type="EMBL" id="DAA03704.1"/>
    </source>
</evidence>
<evidence type="ECO:0000256" key="6">
    <source>
        <dbReference type="ARBA" id="ARBA00022777"/>
    </source>
</evidence>
<dbReference type="InterPro" id="IPR000719">
    <property type="entry name" value="Prot_kinase_dom"/>
</dbReference>
<dbReference type="PROSITE" id="PS50011">
    <property type="entry name" value="PROTEIN_KINASE_DOM"/>
    <property type="match status" value="1"/>
</dbReference>
<evidence type="ECO:0000256" key="5">
    <source>
        <dbReference type="ARBA" id="ARBA00022741"/>
    </source>
</evidence>
<sequence length="506" mass="57649">MNCKQWAPWNGRPTDWGWAYRRGRGPILSPAKSTLKVLHVESDKKKPKDAAAFDSQSEPDVGMPQHEAQRYFTQLLSGLNYLHQRGIAHRDLKPENLLLDEHDNVKISDFGMATMFSHVLFSQCYDLQKPKTYSQFLMLSFPFFLAINDDCDLVVITSLPWIRCKGKERLLDKRCGTLPYVAPEVLQKAYHAQPADLWSCGVILVTMLAGELPWDQPSTNCTEFTNWRDNDHWQLQTPWSKLDTLAISLLRKLLATSPGTRLTLEKTLDHKWCNMQFADNERSYDLVDSAAALEICSPKAKRQRLQSSAHLSNGLDDSISRNYCSQPMPTMRSDDDFNVRLGSGRSKEDGGDRQTLAQEARLSYSFSQPALLDDLLLATQMNQTQNASQNYFQRLVRRMTRFFVTTRWDDTIKRLVGTIERLGGYTCKFGDDGVVTVSTVDRNKLRLVFKAHIIEMDGKILVDCRLSKGCGLEFKRRFIKIKNALEDIVLKGPTTWPIAIATNSVP</sequence>
<dbReference type="VEuPathDB" id="VectorBase:FBgn0261278"/>
<accession>Q6IHB1</accession>
<evidence type="ECO:0000256" key="2">
    <source>
        <dbReference type="ARBA" id="ARBA00012513"/>
    </source>
</evidence>
<name>Q6IHB1_DROME</name>
<dbReference type="SUPFAM" id="SSF56112">
    <property type="entry name" value="Protein kinase-like (PK-like)"/>
    <property type="match status" value="1"/>
</dbReference>
<dbReference type="FunFam" id="3.30.310.80:FF:000018">
    <property type="entry name" value="Serine/threonine-protein kinase grp"/>
    <property type="match status" value="1"/>
</dbReference>
<comment type="catalytic activity">
    <reaction evidence="9">
        <text>L-seryl-[protein] + ATP = O-phospho-L-seryl-[protein] + ADP + H(+)</text>
        <dbReference type="Rhea" id="RHEA:17989"/>
        <dbReference type="Rhea" id="RHEA-COMP:9863"/>
        <dbReference type="Rhea" id="RHEA-COMP:11604"/>
        <dbReference type="ChEBI" id="CHEBI:15378"/>
        <dbReference type="ChEBI" id="CHEBI:29999"/>
        <dbReference type="ChEBI" id="CHEBI:30616"/>
        <dbReference type="ChEBI" id="CHEBI:83421"/>
        <dbReference type="ChEBI" id="CHEBI:456216"/>
        <dbReference type="EC" id="2.7.11.1"/>
    </reaction>
</comment>
<evidence type="ECO:0000256" key="3">
    <source>
        <dbReference type="ARBA" id="ARBA00022527"/>
    </source>
</evidence>
<protein>
    <recommendedName>
        <fullName evidence="2">non-specific serine/threonine protein kinase</fullName>
        <ecNumber evidence="2">2.7.11.1</ecNumber>
    </recommendedName>
</protein>
<dbReference type="PANTHER" id="PTHR24346:SF107">
    <property type="entry name" value="SERINE_THREONINE-PROTEIN KINASE CHK1"/>
    <property type="match status" value="1"/>
</dbReference>
<feature type="region of interest" description="Disordered" evidence="10">
    <location>
        <begin position="329"/>
        <end position="354"/>
    </location>
</feature>
<dbReference type="PROSITE" id="PS00108">
    <property type="entry name" value="PROTEIN_KINASE_ST"/>
    <property type="match status" value="1"/>
</dbReference>
<dbReference type="AlphaFoldDB" id="Q6IHB1"/>
<dbReference type="InterPro" id="IPR008271">
    <property type="entry name" value="Ser/Thr_kinase_AS"/>
</dbReference>